<keyword evidence="3" id="KW-1185">Reference proteome</keyword>
<evidence type="ECO:0000313" key="3">
    <source>
        <dbReference type="Proteomes" id="UP000026962"/>
    </source>
</evidence>
<reference evidence="2" key="2">
    <citation type="submission" date="2018-05" db="EMBL/GenBank/DDBJ databases">
        <title>OpunRS2 (Oryza punctata Reference Sequence Version 2).</title>
        <authorList>
            <person name="Zhang J."/>
            <person name="Kudrna D."/>
            <person name="Lee S."/>
            <person name="Talag J."/>
            <person name="Welchert J."/>
            <person name="Wing R.A."/>
        </authorList>
    </citation>
    <scope>NUCLEOTIDE SEQUENCE [LARGE SCALE GENOMIC DNA]</scope>
</reference>
<name>A0A0E0LJA8_ORYPU</name>
<dbReference type="AlphaFoldDB" id="A0A0E0LJA8"/>
<proteinExistence type="predicted"/>
<feature type="compositionally biased region" description="Polar residues" evidence="1">
    <location>
        <begin position="1"/>
        <end position="13"/>
    </location>
</feature>
<dbReference type="Gramene" id="OPUNC07G09280.1">
    <property type="protein sequence ID" value="OPUNC07G09280.1"/>
    <property type="gene ID" value="OPUNC07G09280"/>
</dbReference>
<dbReference type="Proteomes" id="UP000026962">
    <property type="component" value="Chromosome 7"/>
</dbReference>
<dbReference type="HOGENOM" id="CLU_2201290_0_0_1"/>
<accession>A0A0E0LJA8</accession>
<evidence type="ECO:0000256" key="1">
    <source>
        <dbReference type="SAM" id="MobiDB-lite"/>
    </source>
</evidence>
<feature type="region of interest" description="Disordered" evidence="1">
    <location>
        <begin position="1"/>
        <end position="21"/>
    </location>
</feature>
<sequence>MHSCRPNKSSSVRSPYMPSPSHALSYRACCWDTYTASIVSESAQKGLEHFEIMEISFATGTTNPVCSLSQMIATSCPHLSHFSGVTSKLEIMGWLGMSKLKLGTIGFI</sequence>
<evidence type="ECO:0000313" key="2">
    <source>
        <dbReference type="EnsemblPlants" id="OPUNC07G09280.1"/>
    </source>
</evidence>
<dbReference type="EnsemblPlants" id="OPUNC07G09280.1">
    <property type="protein sequence ID" value="OPUNC07G09280.1"/>
    <property type="gene ID" value="OPUNC07G09280"/>
</dbReference>
<organism evidence="2">
    <name type="scientific">Oryza punctata</name>
    <name type="common">Red rice</name>
    <dbReference type="NCBI Taxonomy" id="4537"/>
    <lineage>
        <taxon>Eukaryota</taxon>
        <taxon>Viridiplantae</taxon>
        <taxon>Streptophyta</taxon>
        <taxon>Embryophyta</taxon>
        <taxon>Tracheophyta</taxon>
        <taxon>Spermatophyta</taxon>
        <taxon>Magnoliopsida</taxon>
        <taxon>Liliopsida</taxon>
        <taxon>Poales</taxon>
        <taxon>Poaceae</taxon>
        <taxon>BOP clade</taxon>
        <taxon>Oryzoideae</taxon>
        <taxon>Oryzeae</taxon>
        <taxon>Oryzinae</taxon>
        <taxon>Oryza</taxon>
    </lineage>
</organism>
<reference evidence="2" key="1">
    <citation type="submission" date="2015-04" db="UniProtKB">
        <authorList>
            <consortium name="EnsemblPlants"/>
        </authorList>
    </citation>
    <scope>IDENTIFICATION</scope>
</reference>
<protein>
    <submittedName>
        <fullName evidence="2">Uncharacterized protein</fullName>
    </submittedName>
</protein>